<dbReference type="Gene3D" id="1.20.1560.10">
    <property type="entry name" value="ABC transporter type 1, transmembrane domain"/>
    <property type="match status" value="1"/>
</dbReference>
<dbReference type="GO" id="GO:0005743">
    <property type="term" value="C:mitochondrial inner membrane"/>
    <property type="evidence" value="ECO:0007669"/>
    <property type="project" value="UniProtKB-SubCell"/>
</dbReference>
<evidence type="ECO:0000256" key="17">
    <source>
        <dbReference type="ARBA" id="ARBA00040439"/>
    </source>
</evidence>
<dbReference type="EMBL" id="AMPZ03000005">
    <property type="protein sequence ID" value="KAH9583912.1"/>
    <property type="molecule type" value="Genomic_DNA"/>
</dbReference>
<evidence type="ECO:0000313" key="23">
    <source>
        <dbReference type="EMBL" id="KAH9583912.1"/>
    </source>
</evidence>
<evidence type="ECO:0000256" key="2">
    <source>
        <dbReference type="ARBA" id="ARBA00007577"/>
    </source>
</evidence>
<dbReference type="InterPro" id="IPR003439">
    <property type="entry name" value="ABC_transporter-like_ATP-bd"/>
</dbReference>
<dbReference type="InterPro" id="IPR039421">
    <property type="entry name" value="Type_1_exporter"/>
</dbReference>
<evidence type="ECO:0000256" key="14">
    <source>
        <dbReference type="ARBA" id="ARBA00023128"/>
    </source>
</evidence>
<evidence type="ECO:0000256" key="4">
    <source>
        <dbReference type="ARBA" id="ARBA00022448"/>
    </source>
</evidence>
<dbReference type="PROSITE" id="PS50893">
    <property type="entry name" value="ABC_TRANSPORTER_2"/>
    <property type="match status" value="1"/>
</dbReference>
<dbReference type="SUPFAM" id="SSF90123">
    <property type="entry name" value="ABC transporter transmembrane region"/>
    <property type="match status" value="1"/>
</dbReference>
<evidence type="ECO:0000256" key="3">
    <source>
        <dbReference type="ARBA" id="ARBA00010532"/>
    </source>
</evidence>
<dbReference type="PANTHER" id="PTHR43394:SF17">
    <property type="entry name" value="MITOCHONDRIAL POTASSIUM CHANNEL ATP-BINDING SUBUNIT"/>
    <property type="match status" value="1"/>
</dbReference>
<keyword evidence="8" id="KW-0999">Mitochondrion inner membrane</keyword>
<evidence type="ECO:0000256" key="7">
    <source>
        <dbReference type="ARBA" id="ARBA00022741"/>
    </source>
</evidence>
<keyword evidence="24" id="KW-1185">Reference proteome</keyword>
<dbReference type="PROSITE" id="PS00211">
    <property type="entry name" value="ABC_TRANSPORTER_1"/>
    <property type="match status" value="1"/>
</dbReference>
<dbReference type="GO" id="GO:0005524">
    <property type="term" value="F:ATP binding"/>
    <property type="evidence" value="ECO:0007669"/>
    <property type="project" value="UniProtKB-KW"/>
</dbReference>
<keyword evidence="6 20" id="KW-0812">Transmembrane</keyword>
<evidence type="ECO:0000256" key="18">
    <source>
        <dbReference type="ARBA" id="ARBA00041416"/>
    </source>
</evidence>
<dbReference type="Gene3D" id="3.40.50.300">
    <property type="entry name" value="P-loop containing nucleotide triphosphate hydrolases"/>
    <property type="match status" value="1"/>
</dbReference>
<dbReference type="InterPro" id="IPR002159">
    <property type="entry name" value="CD36_fam"/>
</dbReference>
<dbReference type="GO" id="GO:0015421">
    <property type="term" value="F:ABC-type oligopeptide transporter activity"/>
    <property type="evidence" value="ECO:0007669"/>
    <property type="project" value="TreeGrafter"/>
</dbReference>
<dbReference type="Proteomes" id="UP000471633">
    <property type="component" value="Unassembled WGS sequence"/>
</dbReference>
<feature type="transmembrane region" description="Helical" evidence="20">
    <location>
        <begin position="452"/>
        <end position="474"/>
    </location>
</feature>
<dbReference type="GO" id="GO:0006813">
    <property type="term" value="P:potassium ion transport"/>
    <property type="evidence" value="ECO:0007669"/>
    <property type="project" value="UniProtKB-KW"/>
</dbReference>
<dbReference type="AlphaFoldDB" id="A0A922IP93"/>
<reference evidence="23" key="1">
    <citation type="journal article" date="2012" name="Nat. Genet.">
        <title>Whole-genome sequence of Schistosoma haematobium.</title>
        <authorList>
            <person name="Young N.D."/>
            <person name="Jex A.R."/>
            <person name="Li B."/>
            <person name="Liu S."/>
            <person name="Yang L."/>
            <person name="Xiong Z."/>
            <person name="Li Y."/>
            <person name="Cantacessi C."/>
            <person name="Hall R.S."/>
            <person name="Xu X."/>
            <person name="Chen F."/>
            <person name="Wu X."/>
            <person name="Zerlotini A."/>
            <person name="Oliveira G."/>
            <person name="Hofmann A."/>
            <person name="Zhang G."/>
            <person name="Fang X."/>
            <person name="Kang Y."/>
            <person name="Campbell B.E."/>
            <person name="Loukas A."/>
            <person name="Ranganathan S."/>
            <person name="Rollinson D."/>
            <person name="Rinaldi G."/>
            <person name="Brindley P.J."/>
            <person name="Yang H."/>
            <person name="Wang J."/>
            <person name="Wang J."/>
            <person name="Gasser R.B."/>
        </authorList>
    </citation>
    <scope>NUCLEOTIDE SEQUENCE</scope>
</reference>
<evidence type="ECO:0000256" key="10">
    <source>
        <dbReference type="ARBA" id="ARBA00022946"/>
    </source>
</evidence>
<dbReference type="InterPro" id="IPR036640">
    <property type="entry name" value="ABC1_TM_sf"/>
</dbReference>
<reference evidence="23" key="4">
    <citation type="journal article" date="2022" name="PLoS Pathog.">
        <title>Chromosome-level genome of Schistosoma haematobium underpins genome-wide explorations of molecular variation.</title>
        <authorList>
            <person name="Stroehlein A.J."/>
            <person name="Korhonen P.K."/>
            <person name="Lee V.V."/>
            <person name="Ralph S.A."/>
            <person name="Mentink-Kane M."/>
            <person name="You H."/>
            <person name="McManus D.P."/>
            <person name="Tchuente L.T."/>
            <person name="Stothard J.R."/>
            <person name="Kaur P."/>
            <person name="Dudchenko O."/>
            <person name="Aiden E.L."/>
            <person name="Yang B."/>
            <person name="Yang H."/>
            <person name="Emery A.M."/>
            <person name="Webster B.L."/>
            <person name="Brindley P.J."/>
            <person name="Rollinson D."/>
            <person name="Chang B.C.H."/>
            <person name="Gasser R.B."/>
            <person name="Young N.D."/>
        </authorList>
    </citation>
    <scope>NUCLEOTIDE SEQUENCE</scope>
</reference>
<sequence length="1143" mass="129387">MLPCQHLFIIIIIIIINLMNNIMLIRLLITIIIISFILLCAIHPSIWFIINHQLCLKENSPLYNHWFNSSIPIYIQFYFFNLTNPYEFQNGAKPKLKQLGPYTYNIKYYKFNIQHNYNNNTIKYQQYKRYYFNSNLSIGHETDHITHINLGFVAIATKLNSLPRLINYLIELYEKYHHYKLIQIKTIQQLLWGYNDEFLLLLSNYGFNITMTKISLLLNYNDTLNDDIIIHDGLKNPKNLGKIIQYNNKTKLNDWTTITANMINGTDGTIYHTYINKQEKPYIFLNDLCRSIQLTRDSIKQMNHLNVFKYLLTEDTFKSGEFYEKNKGFCLNWSNCFKDGVLDMSSCQPNSPIVISQPHFLNADKSYQNAIDGIQSNNDEYNTTIYIEPTTGLIIKAQIKLQINIVIRNNKKIKQLSNISNVLLPLVYFNESVHLNETIIHQINMLLIQLPMIIQIVLISSIVFNVLWLCSIIFKLFKQNRYNLNDQRINEENQWLTVGTGLFIALHSKISPESRIQVVQCEVDSYHTDQITTTESGGIPRYIGALMLPDCVYLFGAILGAFVAAVMNVYIPLYLGDFVSSLSRCVMTHEGFVSAVYVPTLRLCSSYILQSLSTFLYIGLLGSVGERMAKRMRIQLFRKLVYQDVAYFDVHSSGKLVEIIGSDVQNFKSSFKQCISQGLRNGIQVVGSVFALLSISPTLTAALLGCLPCVFLIGSLMGTELRHISREVQSQNSLLASLTDEVFSHIRTVKSLTMEDFLIDKVNYNVSKSKMLNEKLSFGIGSFQGLSNLTLNGVVLGVLYVGGHLMSRGELDAGHLMSFLATTQTLQRSLTQLSLLYGQVVRGYTALKRIHDILALPDGIGCITSSSSSLVVNKQHLTNISEVQYLSSYSAPSIEFSDVNFVYPNRPETIVLNELSMFLPGGKVIALVGQSGAGKSTVVSLLERFYDPISGEILLNNCKLTNFNVNYLRSKLIGYISQEPQIFNASIRENIRFGRFDATDEEVEEAAKLAYAHEFISNDLPYGYDTPVGQGTGTTAGLSGGQRQRIAIARILLKNAPILLMDEATSALDTESEAKVQNALNNAMKGRTVLIIAHRLSTVRKADLILVMSRGQIVEKGTHSELMANHGYYYNLVQRQEGCDVFE</sequence>
<organism evidence="23 24">
    <name type="scientific">Schistosoma haematobium</name>
    <name type="common">Blood fluke</name>
    <dbReference type="NCBI Taxonomy" id="6185"/>
    <lineage>
        <taxon>Eukaryota</taxon>
        <taxon>Metazoa</taxon>
        <taxon>Spiralia</taxon>
        <taxon>Lophotrochozoa</taxon>
        <taxon>Platyhelminthes</taxon>
        <taxon>Trematoda</taxon>
        <taxon>Digenea</taxon>
        <taxon>Strigeidida</taxon>
        <taxon>Schistosomatoidea</taxon>
        <taxon>Schistosomatidae</taxon>
        <taxon>Schistosoma</taxon>
    </lineage>
</organism>
<proteinExistence type="inferred from homology"/>
<keyword evidence="9 23" id="KW-0067">ATP-binding</keyword>
<protein>
    <recommendedName>
        <fullName evidence="17">Mitochondrial potassium channel ATP-binding subunit</fullName>
    </recommendedName>
    <alternativeName>
        <fullName evidence="19">ATP-binding cassette sub-family B member 8, mitochondrial</fullName>
    </alternativeName>
    <alternativeName>
        <fullName evidence="18">Mitochondrial sulfonylurea-receptor</fullName>
    </alternativeName>
</protein>
<feature type="transmembrane region" description="Helical" evidence="20">
    <location>
        <begin position="689"/>
        <end position="717"/>
    </location>
</feature>
<evidence type="ECO:0000256" key="16">
    <source>
        <dbReference type="ARBA" id="ARBA00023180"/>
    </source>
</evidence>
<dbReference type="Pfam" id="PF01130">
    <property type="entry name" value="CD36"/>
    <property type="match status" value="1"/>
</dbReference>
<accession>A0A922IP93</accession>
<comment type="similarity">
    <text evidence="2">Belongs to the ABC transporter superfamily. ABCB family. Multidrug resistance exporter (TC 3.A.1.201) subfamily.</text>
</comment>
<keyword evidence="5" id="KW-0633">Potassium transport</keyword>
<evidence type="ECO:0000256" key="19">
    <source>
        <dbReference type="ARBA" id="ARBA00042968"/>
    </source>
</evidence>
<reference evidence="23" key="3">
    <citation type="submission" date="2021-06" db="EMBL/GenBank/DDBJ databases">
        <title>Chromosome-level genome assembly for S. haematobium.</title>
        <authorList>
            <person name="Stroehlein A.J."/>
        </authorList>
    </citation>
    <scope>NUCLEOTIDE SEQUENCE</scope>
</reference>
<feature type="transmembrane region" description="Helical" evidence="20">
    <location>
        <begin position="607"/>
        <end position="625"/>
    </location>
</feature>
<dbReference type="SUPFAM" id="SSF52540">
    <property type="entry name" value="P-loop containing nucleoside triphosphate hydrolases"/>
    <property type="match status" value="1"/>
</dbReference>
<evidence type="ECO:0000259" key="22">
    <source>
        <dbReference type="PROSITE" id="PS50929"/>
    </source>
</evidence>
<keyword evidence="15 20" id="KW-0472">Membrane</keyword>
<evidence type="ECO:0000256" key="5">
    <source>
        <dbReference type="ARBA" id="ARBA00022538"/>
    </source>
</evidence>
<feature type="domain" description="ABC transmembrane type-1" evidence="22">
    <location>
        <begin position="555"/>
        <end position="842"/>
    </location>
</feature>
<gene>
    <name evidence="23" type="primary">ABCB8</name>
    <name evidence="23" type="ORF">MS3_00010994</name>
</gene>
<dbReference type="PANTHER" id="PTHR43394">
    <property type="entry name" value="ATP-DEPENDENT PERMEASE MDL1, MITOCHONDRIAL"/>
    <property type="match status" value="1"/>
</dbReference>
<dbReference type="InterPro" id="IPR027417">
    <property type="entry name" value="P-loop_NTPase"/>
</dbReference>
<dbReference type="KEGG" id="shx:MS3_00010994"/>
<dbReference type="GO" id="GO:0090374">
    <property type="term" value="P:oligopeptide export from mitochondrion"/>
    <property type="evidence" value="ECO:0007669"/>
    <property type="project" value="TreeGrafter"/>
</dbReference>
<dbReference type="GO" id="GO:0016887">
    <property type="term" value="F:ATP hydrolysis activity"/>
    <property type="evidence" value="ECO:0007669"/>
    <property type="project" value="InterPro"/>
</dbReference>
<feature type="transmembrane region" description="Helical" evidence="20">
    <location>
        <begin position="31"/>
        <end position="50"/>
    </location>
</feature>
<evidence type="ECO:0000313" key="24">
    <source>
        <dbReference type="Proteomes" id="UP000471633"/>
    </source>
</evidence>
<feature type="transmembrane region" description="Helical" evidence="20">
    <location>
        <begin position="6"/>
        <end position="24"/>
    </location>
</feature>
<evidence type="ECO:0000256" key="13">
    <source>
        <dbReference type="ARBA" id="ARBA00023065"/>
    </source>
</evidence>
<evidence type="ECO:0000259" key="21">
    <source>
        <dbReference type="PROSITE" id="PS50893"/>
    </source>
</evidence>
<evidence type="ECO:0000256" key="11">
    <source>
        <dbReference type="ARBA" id="ARBA00022958"/>
    </source>
</evidence>
<keyword evidence="14" id="KW-0496">Mitochondrion</keyword>
<dbReference type="Pfam" id="PF00005">
    <property type="entry name" value="ABC_tran"/>
    <property type="match status" value="1"/>
</dbReference>
<dbReference type="InterPro" id="IPR003593">
    <property type="entry name" value="AAA+_ATPase"/>
</dbReference>
<comment type="caution">
    <text evidence="23">The sequence shown here is derived from an EMBL/GenBank/DDBJ whole genome shotgun (WGS) entry which is preliminary data.</text>
</comment>
<dbReference type="GeneID" id="24588866"/>
<evidence type="ECO:0000256" key="9">
    <source>
        <dbReference type="ARBA" id="ARBA00022840"/>
    </source>
</evidence>
<keyword evidence="4" id="KW-0813">Transport</keyword>
<evidence type="ECO:0000256" key="15">
    <source>
        <dbReference type="ARBA" id="ARBA00023136"/>
    </source>
</evidence>
<evidence type="ECO:0000256" key="20">
    <source>
        <dbReference type="SAM" id="Phobius"/>
    </source>
</evidence>
<dbReference type="CTD" id="11194"/>
<comment type="subcellular location">
    <subcellularLocation>
        <location evidence="1">Mitochondrion inner membrane</location>
        <topology evidence="1">Multi-pass membrane protein</topology>
    </subcellularLocation>
</comment>
<dbReference type="CDD" id="cd03249">
    <property type="entry name" value="ABC_MTABC3_MDL1_MDL2"/>
    <property type="match status" value="1"/>
</dbReference>
<evidence type="ECO:0000256" key="6">
    <source>
        <dbReference type="ARBA" id="ARBA00022692"/>
    </source>
</evidence>
<dbReference type="RefSeq" id="XP_051067119.1">
    <property type="nucleotide sequence ID" value="XM_051219403.1"/>
</dbReference>
<reference evidence="23" key="2">
    <citation type="journal article" date="2019" name="Gigascience">
        <title>High-quality Schistosoma haematobium genome achieved by single-molecule and long-range sequencing.</title>
        <authorList>
            <person name="Stroehlein A.J."/>
            <person name="Korhonen P.K."/>
            <person name="Chong T.M."/>
            <person name="Lim Y.L."/>
            <person name="Chan K.G."/>
            <person name="Webster B."/>
            <person name="Rollinson D."/>
            <person name="Brindley P.J."/>
            <person name="Gasser R.B."/>
            <person name="Young N.D."/>
        </authorList>
    </citation>
    <scope>NUCLEOTIDE SEQUENCE</scope>
</reference>
<comment type="similarity">
    <text evidence="3">Belongs to the CD36 family.</text>
</comment>
<dbReference type="InterPro" id="IPR011527">
    <property type="entry name" value="ABC1_TM_dom"/>
</dbReference>
<keyword evidence="11" id="KW-0630">Potassium</keyword>
<feature type="transmembrane region" description="Helical" evidence="20">
    <location>
        <begin position="551"/>
        <end position="571"/>
    </location>
</feature>
<dbReference type="InterPro" id="IPR017871">
    <property type="entry name" value="ABC_transporter-like_CS"/>
</dbReference>
<keyword evidence="16" id="KW-0325">Glycoprotein</keyword>
<dbReference type="SMART" id="SM00382">
    <property type="entry name" value="AAA"/>
    <property type="match status" value="1"/>
</dbReference>
<evidence type="ECO:0000256" key="12">
    <source>
        <dbReference type="ARBA" id="ARBA00022989"/>
    </source>
</evidence>
<evidence type="ECO:0000256" key="1">
    <source>
        <dbReference type="ARBA" id="ARBA00004448"/>
    </source>
</evidence>
<name>A0A922IP93_SCHHA</name>
<dbReference type="CDD" id="cd18574">
    <property type="entry name" value="ABC_6TM_ABCB8_like"/>
    <property type="match status" value="1"/>
</dbReference>
<keyword evidence="7" id="KW-0547">Nucleotide-binding</keyword>
<keyword evidence="10" id="KW-0809">Transit peptide</keyword>
<keyword evidence="13" id="KW-0406">Ion transport</keyword>
<keyword evidence="12 20" id="KW-1133">Transmembrane helix</keyword>
<feature type="domain" description="ABC transporter" evidence="21">
    <location>
        <begin position="894"/>
        <end position="1135"/>
    </location>
</feature>
<dbReference type="Pfam" id="PF00664">
    <property type="entry name" value="ABC_membrane"/>
    <property type="match status" value="1"/>
</dbReference>
<dbReference type="FunFam" id="3.40.50.300:FF:000403">
    <property type="entry name" value="ATP-binding cassette sub-family B member 8, mitochondrial"/>
    <property type="match status" value="1"/>
</dbReference>
<dbReference type="PROSITE" id="PS50929">
    <property type="entry name" value="ABC_TM1F"/>
    <property type="match status" value="1"/>
</dbReference>
<evidence type="ECO:0000256" key="8">
    <source>
        <dbReference type="ARBA" id="ARBA00022792"/>
    </source>
</evidence>
<dbReference type="PRINTS" id="PR01609">
    <property type="entry name" value="CD36FAMILY"/>
</dbReference>